<keyword evidence="2" id="KW-0812">Transmembrane</keyword>
<feature type="region of interest" description="Disordered" evidence="1">
    <location>
        <begin position="219"/>
        <end position="357"/>
    </location>
</feature>
<dbReference type="Proteomes" id="UP000054549">
    <property type="component" value="Unassembled WGS sequence"/>
</dbReference>
<evidence type="ECO:0000256" key="1">
    <source>
        <dbReference type="SAM" id="MobiDB-lite"/>
    </source>
</evidence>
<organism evidence="3 4">
    <name type="scientific">Amanita muscaria (strain Koide BX008)</name>
    <dbReference type="NCBI Taxonomy" id="946122"/>
    <lineage>
        <taxon>Eukaryota</taxon>
        <taxon>Fungi</taxon>
        <taxon>Dikarya</taxon>
        <taxon>Basidiomycota</taxon>
        <taxon>Agaricomycotina</taxon>
        <taxon>Agaricomycetes</taxon>
        <taxon>Agaricomycetidae</taxon>
        <taxon>Agaricales</taxon>
        <taxon>Pluteineae</taxon>
        <taxon>Amanitaceae</taxon>
        <taxon>Amanita</taxon>
    </lineage>
</organism>
<keyword evidence="2" id="KW-0472">Membrane</keyword>
<name>A0A0C2XFP1_AMAMK</name>
<dbReference type="InParanoid" id="A0A0C2XFP1"/>
<keyword evidence="2" id="KW-1133">Transmembrane helix</keyword>
<sequence length="489" mass="53619">MRHTLLRSLYDRAVHAFAFSRRDVSLTHTLLQSAFSILHPPVSFPDPLTEFRRKWDMLRITLETIVYTSPPSSIQKDLPDELKKMLIESPRALLQLMYSRSLTLFTPTGCAPTSAYLPGRVLLTLVYSSINMNCYDSGRYMIEEWLARRDPLLLPDSIPVGPRETDTYWKVLESYCLHILPNLEQWDYAREFLQHETELPDSARQELKISLEALHARALDARKTPKPQPRRFIAASAPSSYRPASPTPSTSSSSSLSTASSTHTVKPSNLRGRRNPNGLSSLSALPSASASSTSLSSDTTAKPGESLSPPETTYTNGHVNQQHHQHPNGSHHPSKLTSGTNRSSSSSSHPSSSSSSPWLPFVSYSQAATCDPSNPGLYALMKKTLTSYLTPQKLSTLLIIFVLFPVISFILRFRHKRRKLLAGGGGASANGGVTPLINGPNGALASNADLVRKRLQHIGAGGDGLVQQLWAEVVRMVADTVKMAGSGLV</sequence>
<feature type="transmembrane region" description="Helical" evidence="2">
    <location>
        <begin position="394"/>
        <end position="411"/>
    </location>
</feature>
<protein>
    <submittedName>
        <fullName evidence="3">Uncharacterized protein</fullName>
    </submittedName>
</protein>
<evidence type="ECO:0000313" key="3">
    <source>
        <dbReference type="EMBL" id="KIL67693.1"/>
    </source>
</evidence>
<dbReference type="HOGENOM" id="CLU_035515_0_0_1"/>
<accession>A0A0C2XFP1</accession>
<dbReference type="STRING" id="946122.A0A0C2XFP1"/>
<dbReference type="AlphaFoldDB" id="A0A0C2XFP1"/>
<reference evidence="3 4" key="1">
    <citation type="submission" date="2014-04" db="EMBL/GenBank/DDBJ databases">
        <title>Evolutionary Origins and Diversification of the Mycorrhizal Mutualists.</title>
        <authorList>
            <consortium name="DOE Joint Genome Institute"/>
            <consortium name="Mycorrhizal Genomics Consortium"/>
            <person name="Kohler A."/>
            <person name="Kuo A."/>
            <person name="Nagy L.G."/>
            <person name="Floudas D."/>
            <person name="Copeland A."/>
            <person name="Barry K.W."/>
            <person name="Cichocki N."/>
            <person name="Veneault-Fourrey C."/>
            <person name="LaButti K."/>
            <person name="Lindquist E.A."/>
            <person name="Lipzen A."/>
            <person name="Lundell T."/>
            <person name="Morin E."/>
            <person name="Murat C."/>
            <person name="Riley R."/>
            <person name="Ohm R."/>
            <person name="Sun H."/>
            <person name="Tunlid A."/>
            <person name="Henrissat B."/>
            <person name="Grigoriev I.V."/>
            <person name="Hibbett D.S."/>
            <person name="Martin F."/>
        </authorList>
    </citation>
    <scope>NUCLEOTIDE SEQUENCE [LARGE SCALE GENOMIC DNA]</scope>
    <source>
        <strain evidence="3 4">Koide BX008</strain>
    </source>
</reference>
<dbReference type="EMBL" id="KN818231">
    <property type="protein sequence ID" value="KIL67693.1"/>
    <property type="molecule type" value="Genomic_DNA"/>
</dbReference>
<feature type="compositionally biased region" description="Low complexity" evidence="1">
    <location>
        <begin position="338"/>
        <end position="357"/>
    </location>
</feature>
<dbReference type="OrthoDB" id="3981028at2759"/>
<proteinExistence type="predicted"/>
<evidence type="ECO:0000313" key="4">
    <source>
        <dbReference type="Proteomes" id="UP000054549"/>
    </source>
</evidence>
<keyword evidence="4" id="KW-1185">Reference proteome</keyword>
<gene>
    <name evidence="3" type="ORF">M378DRAFT_185699</name>
</gene>
<feature type="compositionally biased region" description="Low complexity" evidence="1">
    <location>
        <begin position="279"/>
        <end position="301"/>
    </location>
</feature>
<feature type="compositionally biased region" description="Polar residues" evidence="1">
    <location>
        <begin position="309"/>
        <end position="320"/>
    </location>
</feature>
<feature type="compositionally biased region" description="Low complexity" evidence="1">
    <location>
        <begin position="234"/>
        <end position="262"/>
    </location>
</feature>
<evidence type="ECO:0000256" key="2">
    <source>
        <dbReference type="SAM" id="Phobius"/>
    </source>
</evidence>